<reference evidence="2 3" key="1">
    <citation type="journal article" date="2020" name="Microb. Genom.">
        <title>Genetic diversity of clinical and environmental Mucorales isolates obtained from an investigation of mucormycosis cases among solid organ transplant recipients.</title>
        <authorList>
            <person name="Nguyen M.H."/>
            <person name="Kaul D."/>
            <person name="Muto C."/>
            <person name="Cheng S.J."/>
            <person name="Richter R.A."/>
            <person name="Bruno V.M."/>
            <person name="Liu G."/>
            <person name="Beyhan S."/>
            <person name="Sundermann A.J."/>
            <person name="Mounaud S."/>
            <person name="Pasculle A.W."/>
            <person name="Nierman W.C."/>
            <person name="Driscoll E."/>
            <person name="Cumbie R."/>
            <person name="Clancy C.J."/>
            <person name="Dupont C.L."/>
        </authorList>
    </citation>
    <scope>NUCLEOTIDE SEQUENCE [LARGE SCALE GENOMIC DNA]</scope>
    <source>
        <strain evidence="2 3">GL24</strain>
    </source>
</reference>
<protein>
    <submittedName>
        <fullName evidence="2">Uncharacterized protein</fullName>
    </submittedName>
</protein>
<name>A0A9P6YAS3_9FUNG</name>
<gene>
    <name evidence="2" type="ORF">G6F50_014024</name>
</gene>
<dbReference type="EMBL" id="JAANIU010006196">
    <property type="protein sequence ID" value="KAG1543178.1"/>
    <property type="molecule type" value="Genomic_DNA"/>
</dbReference>
<dbReference type="Proteomes" id="UP000740926">
    <property type="component" value="Unassembled WGS sequence"/>
</dbReference>
<comment type="caution">
    <text evidence="2">The sequence shown here is derived from an EMBL/GenBank/DDBJ whole genome shotgun (WGS) entry which is preliminary data.</text>
</comment>
<feature type="compositionally biased region" description="Polar residues" evidence="1">
    <location>
        <begin position="8"/>
        <end position="18"/>
    </location>
</feature>
<feature type="region of interest" description="Disordered" evidence="1">
    <location>
        <begin position="1"/>
        <end position="22"/>
    </location>
</feature>
<evidence type="ECO:0000256" key="1">
    <source>
        <dbReference type="SAM" id="MobiDB-lite"/>
    </source>
</evidence>
<accession>A0A9P6YAS3</accession>
<proteinExistence type="predicted"/>
<evidence type="ECO:0000313" key="2">
    <source>
        <dbReference type="EMBL" id="KAG1543178.1"/>
    </source>
</evidence>
<evidence type="ECO:0000313" key="3">
    <source>
        <dbReference type="Proteomes" id="UP000740926"/>
    </source>
</evidence>
<sequence>MPGGRQYRTGSARSQQPAQRGFEGVAVEHRIGQWRARRRRCQRVDPAYRADDLRIAAVVGRVGQDPAHHVAAVGMGDHHQLGDAAAVDEAGQLVGQAAGGLRLPHVLGEIAVDDHVVAAVGQALAHGVDDRRLPVVLGGIGLCAGAMHEGHAMDIGGLGGGAGQAQQQGQGGTSCCGAAHRISPSSADPPGPAGGRCWLRMRVKVRALRPATMPGLAV</sequence>
<organism evidence="2 3">
    <name type="scientific">Rhizopus delemar</name>
    <dbReference type="NCBI Taxonomy" id="936053"/>
    <lineage>
        <taxon>Eukaryota</taxon>
        <taxon>Fungi</taxon>
        <taxon>Fungi incertae sedis</taxon>
        <taxon>Mucoromycota</taxon>
        <taxon>Mucoromycotina</taxon>
        <taxon>Mucoromycetes</taxon>
        <taxon>Mucorales</taxon>
        <taxon>Mucorineae</taxon>
        <taxon>Rhizopodaceae</taxon>
        <taxon>Rhizopus</taxon>
    </lineage>
</organism>
<keyword evidence="3" id="KW-1185">Reference proteome</keyword>
<dbReference type="AlphaFoldDB" id="A0A9P6YAS3"/>